<evidence type="ECO:0000256" key="1">
    <source>
        <dbReference type="ARBA" id="ARBA00022536"/>
    </source>
</evidence>
<dbReference type="EMBL" id="LR899010">
    <property type="protein sequence ID" value="CAD7082658.1"/>
    <property type="molecule type" value="Genomic_DNA"/>
</dbReference>
<evidence type="ECO:0000313" key="12">
    <source>
        <dbReference type="EMBL" id="CAD7082658.1"/>
    </source>
</evidence>
<dbReference type="PROSITE" id="PS01186">
    <property type="entry name" value="EGF_2"/>
    <property type="match status" value="2"/>
</dbReference>
<feature type="domain" description="EGF-like" evidence="10">
    <location>
        <begin position="265"/>
        <end position="297"/>
    </location>
</feature>
<keyword evidence="6 7" id="KW-1015">Disulfide bond</keyword>
<dbReference type="GO" id="GO:0005576">
    <property type="term" value="C:extracellular region"/>
    <property type="evidence" value="ECO:0007669"/>
    <property type="project" value="TreeGrafter"/>
</dbReference>
<dbReference type="AlphaFoldDB" id="A0A7R8UL67"/>
<evidence type="ECO:0000256" key="4">
    <source>
        <dbReference type="ARBA" id="ARBA00022837"/>
    </source>
</evidence>
<dbReference type="InterPro" id="IPR049883">
    <property type="entry name" value="NOTCH1_EGF-like"/>
</dbReference>
<dbReference type="InterPro" id="IPR001881">
    <property type="entry name" value="EGF-like_Ca-bd_dom"/>
</dbReference>
<dbReference type="PROSITE" id="PS50026">
    <property type="entry name" value="EGF_3"/>
    <property type="match status" value="1"/>
</dbReference>
<dbReference type="CDD" id="cd00054">
    <property type="entry name" value="EGF_CA"/>
    <property type="match status" value="2"/>
</dbReference>
<dbReference type="InterPro" id="IPR000742">
    <property type="entry name" value="EGF"/>
</dbReference>
<reference evidence="12 13" key="1">
    <citation type="submission" date="2020-11" db="EMBL/GenBank/DDBJ databases">
        <authorList>
            <person name="Wallbank WR R."/>
            <person name="Pardo Diaz C."/>
            <person name="Kozak K."/>
            <person name="Martin S."/>
            <person name="Jiggins C."/>
            <person name="Moest M."/>
            <person name="Warren A I."/>
            <person name="Generalovic N T."/>
            <person name="Byers J.R.P. K."/>
            <person name="Montejo-Kovacevich G."/>
            <person name="Yen C E."/>
        </authorList>
    </citation>
    <scope>NUCLEOTIDE SEQUENCE [LARGE SCALE GENOMIC DNA]</scope>
</reference>
<keyword evidence="4" id="KW-0106">Calcium</keyword>
<dbReference type="PANTHER" id="PTHR14949:SF56">
    <property type="entry name" value="EGF-LIKE-DOMAIN, MULTIPLE 7"/>
    <property type="match status" value="1"/>
</dbReference>
<dbReference type="Pfam" id="PF07546">
    <property type="entry name" value="EMI"/>
    <property type="match status" value="1"/>
</dbReference>
<dbReference type="GO" id="GO:0009986">
    <property type="term" value="C:cell surface"/>
    <property type="evidence" value="ECO:0007669"/>
    <property type="project" value="TreeGrafter"/>
</dbReference>
<feature type="compositionally biased region" description="Basic residues" evidence="9">
    <location>
        <begin position="112"/>
        <end position="126"/>
    </location>
</feature>
<dbReference type="OrthoDB" id="6516201at2759"/>
<evidence type="ECO:0000256" key="9">
    <source>
        <dbReference type="SAM" id="MobiDB-lite"/>
    </source>
</evidence>
<sequence length="446" mass="50857">MCFLLSSLLSPLDLVKLIREEESHQKELPLFSEITLKSVKTPQKMKLLQIFVAIAVIATSISARMHHSTHLRHHDENNNNSTAVQNAPKLPSRNATQPQHSLKLTAINSRPPHVRRRRPGGPRKVARNSTTILQRRNSVYLDIPDFGRDTWRREPEESTSTTTAAPVQTPVVNARGKNYHKNHDGRHVCMQHKTIQVPVKTTEVYTRPTWRHVSEPCHINQICTTLKMFQEPAYRDIIRHQTTKQIVYDCCPGWEQASKSSVGCTKPVCKTKCSNGGRCVKPDFCSCPKGFAGKYCELDINECKEHKPCDQLCYNTEGSYYCKCREGFMLHTDGQSCKKLDGDMNGIEAKDLENEVDNEALIYRLHKVEKMIASDKVAANELHKTVEEATNMIDSLKTRVNNLERKNYEINAIQDKLRNYEAQSRKLENLVSILFKCRSSPNGFCP</sequence>
<evidence type="ECO:0000313" key="13">
    <source>
        <dbReference type="Proteomes" id="UP000594454"/>
    </source>
</evidence>
<dbReference type="InterPro" id="IPR050969">
    <property type="entry name" value="Dev_Signal_Modulators"/>
</dbReference>
<keyword evidence="5 8" id="KW-0175">Coiled coil</keyword>
<evidence type="ECO:0000256" key="2">
    <source>
        <dbReference type="ARBA" id="ARBA00022729"/>
    </source>
</evidence>
<dbReference type="FunFam" id="2.10.25.10:FF:000010">
    <property type="entry name" value="Pro-epidermal growth factor"/>
    <property type="match status" value="1"/>
</dbReference>
<dbReference type="GO" id="GO:0005509">
    <property type="term" value="F:calcium ion binding"/>
    <property type="evidence" value="ECO:0007669"/>
    <property type="project" value="InterPro"/>
</dbReference>
<feature type="coiled-coil region" evidence="8">
    <location>
        <begin position="379"/>
        <end position="430"/>
    </location>
</feature>
<evidence type="ECO:0000256" key="7">
    <source>
        <dbReference type="PROSITE-ProRule" id="PRU00076"/>
    </source>
</evidence>
<dbReference type="SMART" id="SM00181">
    <property type="entry name" value="EGF"/>
    <property type="match status" value="2"/>
</dbReference>
<evidence type="ECO:0000256" key="6">
    <source>
        <dbReference type="ARBA" id="ARBA00023157"/>
    </source>
</evidence>
<keyword evidence="13" id="KW-1185">Reference proteome</keyword>
<dbReference type="SMART" id="SM00179">
    <property type="entry name" value="EGF_CA"/>
    <property type="match status" value="1"/>
</dbReference>
<dbReference type="Pfam" id="PF07645">
    <property type="entry name" value="EGF_CA"/>
    <property type="match status" value="1"/>
</dbReference>
<evidence type="ECO:0000256" key="3">
    <source>
        <dbReference type="ARBA" id="ARBA00022737"/>
    </source>
</evidence>
<comment type="caution">
    <text evidence="7">Lacks conserved residue(s) required for the propagation of feature annotation.</text>
</comment>
<evidence type="ECO:0008006" key="14">
    <source>
        <dbReference type="Google" id="ProtNLM"/>
    </source>
</evidence>
<dbReference type="InterPro" id="IPR011489">
    <property type="entry name" value="EMI_domain"/>
</dbReference>
<gene>
    <name evidence="12" type="ORF">HERILL_LOCUS5676</name>
</gene>
<dbReference type="InterPro" id="IPR009030">
    <property type="entry name" value="Growth_fac_rcpt_cys_sf"/>
</dbReference>
<keyword evidence="3" id="KW-0677">Repeat</keyword>
<keyword evidence="1 7" id="KW-0245">EGF-like domain</keyword>
<dbReference type="PANTHER" id="PTHR14949">
    <property type="entry name" value="EGF-LIKE-DOMAIN, MULTIPLE 7, 8"/>
    <property type="match status" value="1"/>
</dbReference>
<dbReference type="InterPro" id="IPR018097">
    <property type="entry name" value="EGF_Ca-bd_CS"/>
</dbReference>
<keyword evidence="2" id="KW-0732">Signal</keyword>
<feature type="domain" description="EMI" evidence="11">
    <location>
        <begin position="185"/>
        <end position="266"/>
    </location>
</feature>
<feature type="region of interest" description="Disordered" evidence="9">
    <location>
        <begin position="67"/>
        <end position="129"/>
    </location>
</feature>
<dbReference type="PROSITE" id="PS51041">
    <property type="entry name" value="EMI"/>
    <property type="match status" value="1"/>
</dbReference>
<name>A0A7R8UL67_HERIL</name>
<evidence type="ECO:0000256" key="5">
    <source>
        <dbReference type="ARBA" id="ARBA00023054"/>
    </source>
</evidence>
<feature type="disulfide bond" evidence="7">
    <location>
        <begin position="269"/>
        <end position="279"/>
    </location>
</feature>
<dbReference type="SUPFAM" id="SSF57184">
    <property type="entry name" value="Growth factor receptor domain"/>
    <property type="match status" value="1"/>
</dbReference>
<feature type="compositionally biased region" description="Polar residues" evidence="9">
    <location>
        <begin position="93"/>
        <end position="108"/>
    </location>
</feature>
<dbReference type="PROSITE" id="PS00010">
    <property type="entry name" value="ASX_HYDROXYL"/>
    <property type="match status" value="1"/>
</dbReference>
<organism evidence="12 13">
    <name type="scientific">Hermetia illucens</name>
    <name type="common">Black soldier fly</name>
    <dbReference type="NCBI Taxonomy" id="343691"/>
    <lineage>
        <taxon>Eukaryota</taxon>
        <taxon>Metazoa</taxon>
        <taxon>Ecdysozoa</taxon>
        <taxon>Arthropoda</taxon>
        <taxon>Hexapoda</taxon>
        <taxon>Insecta</taxon>
        <taxon>Pterygota</taxon>
        <taxon>Neoptera</taxon>
        <taxon>Endopterygota</taxon>
        <taxon>Diptera</taxon>
        <taxon>Brachycera</taxon>
        <taxon>Stratiomyomorpha</taxon>
        <taxon>Stratiomyidae</taxon>
        <taxon>Hermetiinae</taxon>
        <taxon>Hermetia</taxon>
    </lineage>
</organism>
<dbReference type="SUPFAM" id="SSF57196">
    <property type="entry name" value="EGF/Laminin"/>
    <property type="match status" value="1"/>
</dbReference>
<evidence type="ECO:0000256" key="8">
    <source>
        <dbReference type="SAM" id="Coils"/>
    </source>
</evidence>
<evidence type="ECO:0000259" key="11">
    <source>
        <dbReference type="PROSITE" id="PS51041"/>
    </source>
</evidence>
<accession>A0A7R8UL67</accession>
<protein>
    <recommendedName>
        <fullName evidence="14">Epidermal growth factor-like protein 8</fullName>
    </recommendedName>
</protein>
<dbReference type="PROSITE" id="PS01187">
    <property type="entry name" value="EGF_CA"/>
    <property type="match status" value="1"/>
</dbReference>
<dbReference type="PROSITE" id="PS00022">
    <property type="entry name" value="EGF_1"/>
    <property type="match status" value="1"/>
</dbReference>
<dbReference type="Gene3D" id="2.10.25.10">
    <property type="entry name" value="Laminin"/>
    <property type="match status" value="2"/>
</dbReference>
<dbReference type="Proteomes" id="UP000594454">
    <property type="component" value="Chromosome 2"/>
</dbReference>
<dbReference type="GO" id="GO:0005102">
    <property type="term" value="F:signaling receptor binding"/>
    <property type="evidence" value="ECO:0007669"/>
    <property type="project" value="TreeGrafter"/>
</dbReference>
<proteinExistence type="predicted"/>
<evidence type="ECO:0000259" key="10">
    <source>
        <dbReference type="PROSITE" id="PS50026"/>
    </source>
</evidence>
<feature type="disulfide bond" evidence="7">
    <location>
        <begin position="287"/>
        <end position="296"/>
    </location>
</feature>
<dbReference type="InterPro" id="IPR000152">
    <property type="entry name" value="EGF-type_Asp/Asn_hydroxyl_site"/>
</dbReference>